<dbReference type="Proteomes" id="UP000030706">
    <property type="component" value="Unassembled WGS sequence"/>
</dbReference>
<evidence type="ECO:0000313" key="2">
    <source>
        <dbReference type="EMBL" id="KEQ87412.1"/>
    </source>
</evidence>
<evidence type="ECO:0008006" key="4">
    <source>
        <dbReference type="Google" id="ProtNLM"/>
    </source>
</evidence>
<dbReference type="EMBL" id="KL584976">
    <property type="protein sequence ID" value="KEQ87412.1"/>
    <property type="molecule type" value="Genomic_DNA"/>
</dbReference>
<dbReference type="OrthoDB" id="3866623at2759"/>
<keyword evidence="1" id="KW-0732">Signal</keyword>
<reference evidence="2 3" key="1">
    <citation type="journal article" date="2014" name="BMC Genomics">
        <title>Genome sequencing of four Aureobasidium pullulans varieties: biotechnological potential, stress tolerance, and description of new species.</title>
        <authorList>
            <person name="Gostin Ar C."/>
            <person name="Ohm R.A."/>
            <person name="Kogej T."/>
            <person name="Sonjak S."/>
            <person name="Turk M."/>
            <person name="Zajc J."/>
            <person name="Zalar P."/>
            <person name="Grube M."/>
            <person name="Sun H."/>
            <person name="Han J."/>
            <person name="Sharma A."/>
            <person name="Chiniquy J."/>
            <person name="Ngan C.Y."/>
            <person name="Lipzen A."/>
            <person name="Barry K."/>
            <person name="Grigoriev I.V."/>
            <person name="Gunde-Cimerman N."/>
        </authorList>
    </citation>
    <scope>NUCLEOTIDE SEQUENCE [LARGE SCALE GENOMIC DNA]</scope>
    <source>
        <strain evidence="2 3">EXF-150</strain>
    </source>
</reference>
<evidence type="ECO:0000256" key="1">
    <source>
        <dbReference type="SAM" id="SignalP"/>
    </source>
</evidence>
<dbReference type="Pfam" id="PF19535">
    <property type="entry name" value="DUF6060"/>
    <property type="match status" value="1"/>
</dbReference>
<dbReference type="GeneID" id="40750604"/>
<name>A0A074XZK5_AURPU</name>
<gene>
    <name evidence="2" type="ORF">M438DRAFT_371845</name>
</gene>
<dbReference type="AlphaFoldDB" id="A0A074XZK5"/>
<protein>
    <recommendedName>
        <fullName evidence="4">GPI anchored cell wall protein</fullName>
    </recommendedName>
</protein>
<feature type="chain" id="PRO_5001702739" description="GPI anchored cell wall protein" evidence="1">
    <location>
        <begin position="20"/>
        <end position="229"/>
    </location>
</feature>
<organism evidence="2 3">
    <name type="scientific">Aureobasidium pullulans EXF-150</name>
    <dbReference type="NCBI Taxonomy" id="1043002"/>
    <lineage>
        <taxon>Eukaryota</taxon>
        <taxon>Fungi</taxon>
        <taxon>Dikarya</taxon>
        <taxon>Ascomycota</taxon>
        <taxon>Pezizomycotina</taxon>
        <taxon>Dothideomycetes</taxon>
        <taxon>Dothideomycetidae</taxon>
        <taxon>Dothideales</taxon>
        <taxon>Saccotheciaceae</taxon>
        <taxon>Aureobasidium</taxon>
    </lineage>
</organism>
<proteinExistence type="predicted"/>
<accession>A0A074XZK5</accession>
<keyword evidence="3" id="KW-1185">Reference proteome</keyword>
<dbReference type="HOGENOM" id="CLU_093898_0_0_1"/>
<evidence type="ECO:0000313" key="3">
    <source>
        <dbReference type="Proteomes" id="UP000030706"/>
    </source>
</evidence>
<dbReference type="InterPro" id="IPR045702">
    <property type="entry name" value="DUF6060"/>
</dbReference>
<feature type="signal peptide" evidence="1">
    <location>
        <begin position="1"/>
        <end position="19"/>
    </location>
</feature>
<sequence length="229" mass="23629">MLSVSILSAVLLTSRQALAASCSNFTITTDNIDDTYTKTSDRSYVISQGINCPSTQNCTIPIGGYITVGRTLNITTDSADSLFDTIASTVDIPWNKTTTQQVGTEYKSGYNVRNGTSVHVNFTPYLRCATGRLSGCDGGDLEDMVVEACTPYSIAGGLAGDIGPVFTDPEAAAALTCNPSNTTQAMNGNYTGSCDSTTGSGGDTGDASNFGGVSVLLLSGSLLVAVMGF</sequence>
<dbReference type="RefSeq" id="XP_029763599.1">
    <property type="nucleotide sequence ID" value="XM_029908298.1"/>
</dbReference>